<comment type="caution">
    <text evidence="2">The sequence shown here is derived from an EMBL/GenBank/DDBJ whole genome shotgun (WGS) entry which is preliminary data.</text>
</comment>
<dbReference type="InterPro" id="IPR006311">
    <property type="entry name" value="TAT_signal"/>
</dbReference>
<dbReference type="NCBIfam" id="NF047637">
    <property type="entry name" value="lipo_CC0125"/>
    <property type="match status" value="1"/>
</dbReference>
<name>A0ABS6XGV3_9SPHN</name>
<accession>A0ABS6XGV3</accession>
<dbReference type="EMBL" id="JAHWZX010000001">
    <property type="protein sequence ID" value="MBW4329441.1"/>
    <property type="molecule type" value="Genomic_DNA"/>
</dbReference>
<protein>
    <recommendedName>
        <fullName evidence="4">DUF4136 domain-containing protein</fullName>
    </recommendedName>
</protein>
<sequence>MTTRKKPTLRSALTGTALAAAVLTAGCATPTPYRPATGVGGYNDNGYSDMRIEQNRYRVMFSGNSLTSRETVERYLLYRAAELTLQQGYDYFVMADRDTEKQSRTYVDQPFGGGFGPYSGWSPYWRYYSPGWGWRGWSPYWGDPFWGNEVDVRTVDRYQAMTEIVLGKGPKPKDNVRAFDARSVIDNLGPTIEMPRER</sequence>
<dbReference type="Proteomes" id="UP001197214">
    <property type="component" value="Unassembled WGS sequence"/>
</dbReference>
<dbReference type="RefSeq" id="WP_219236551.1">
    <property type="nucleotide sequence ID" value="NZ_JAHWZX010000001.1"/>
</dbReference>
<dbReference type="PROSITE" id="PS51318">
    <property type="entry name" value="TAT"/>
    <property type="match status" value="1"/>
</dbReference>
<keyword evidence="3" id="KW-1185">Reference proteome</keyword>
<feature type="signal peptide" evidence="1">
    <location>
        <begin position="1"/>
        <end position="19"/>
    </location>
</feature>
<evidence type="ECO:0000256" key="1">
    <source>
        <dbReference type="SAM" id="SignalP"/>
    </source>
</evidence>
<proteinExistence type="predicted"/>
<keyword evidence="1" id="KW-0732">Signal</keyword>
<organism evidence="2 3">
    <name type="scientific">Stakelama flava</name>
    <dbReference type="NCBI Taxonomy" id="2860338"/>
    <lineage>
        <taxon>Bacteria</taxon>
        <taxon>Pseudomonadati</taxon>
        <taxon>Pseudomonadota</taxon>
        <taxon>Alphaproteobacteria</taxon>
        <taxon>Sphingomonadales</taxon>
        <taxon>Sphingomonadaceae</taxon>
        <taxon>Stakelama</taxon>
    </lineage>
</organism>
<reference evidence="2 3" key="1">
    <citation type="submission" date="2021-07" db="EMBL/GenBank/DDBJ databases">
        <title>Stakelama flava sp. nov., a novel endophytic bacterium isolated from branch of Kandelia candel.</title>
        <authorList>
            <person name="Tuo L."/>
        </authorList>
    </citation>
    <scope>NUCLEOTIDE SEQUENCE [LARGE SCALE GENOMIC DNA]</scope>
    <source>
        <strain evidence="2 3">CBK3Z-3</strain>
    </source>
</reference>
<evidence type="ECO:0008006" key="4">
    <source>
        <dbReference type="Google" id="ProtNLM"/>
    </source>
</evidence>
<dbReference type="PROSITE" id="PS51257">
    <property type="entry name" value="PROKAR_LIPOPROTEIN"/>
    <property type="match status" value="1"/>
</dbReference>
<feature type="chain" id="PRO_5045678952" description="DUF4136 domain-containing protein" evidence="1">
    <location>
        <begin position="20"/>
        <end position="198"/>
    </location>
</feature>
<gene>
    <name evidence="2" type="ORF">KY084_00930</name>
</gene>
<evidence type="ECO:0000313" key="2">
    <source>
        <dbReference type="EMBL" id="MBW4329441.1"/>
    </source>
</evidence>
<evidence type="ECO:0000313" key="3">
    <source>
        <dbReference type="Proteomes" id="UP001197214"/>
    </source>
</evidence>